<dbReference type="RefSeq" id="WP_102437477.1">
    <property type="nucleotide sequence ID" value="NZ_CAWNVI010000155.1"/>
</dbReference>
<evidence type="ECO:0000256" key="3">
    <source>
        <dbReference type="ARBA" id="ARBA00029447"/>
    </source>
</evidence>
<dbReference type="OrthoDB" id="2489132at2"/>
<evidence type="ECO:0000256" key="5">
    <source>
        <dbReference type="SAM" id="Coils"/>
    </source>
</evidence>
<dbReference type="GO" id="GO:0005886">
    <property type="term" value="C:plasma membrane"/>
    <property type="evidence" value="ECO:0007669"/>
    <property type="project" value="UniProtKB-SubCell"/>
</dbReference>
<dbReference type="SMART" id="SM00283">
    <property type="entry name" value="MA"/>
    <property type="match status" value="1"/>
</dbReference>
<name>A0A2N7JYI5_9VIBR</name>
<evidence type="ECO:0000256" key="4">
    <source>
        <dbReference type="PROSITE-ProRule" id="PRU00284"/>
    </source>
</evidence>
<keyword evidence="2 4" id="KW-0807">Transducer</keyword>
<evidence type="ECO:0000256" key="1">
    <source>
        <dbReference type="ARBA" id="ARBA00004533"/>
    </source>
</evidence>
<dbReference type="CDD" id="cd11386">
    <property type="entry name" value="MCP_signal"/>
    <property type="match status" value="1"/>
</dbReference>
<dbReference type="GO" id="GO:0007165">
    <property type="term" value="P:signal transduction"/>
    <property type="evidence" value="ECO:0007669"/>
    <property type="project" value="UniProtKB-KW"/>
</dbReference>
<keyword evidence="6" id="KW-1133">Transmembrane helix</keyword>
<dbReference type="PROSITE" id="PS50111">
    <property type="entry name" value="CHEMOTAXIS_TRANSDUC_2"/>
    <property type="match status" value="1"/>
</dbReference>
<organism evidence="8 9">
    <name type="scientific">Vibrio lentus</name>
    <dbReference type="NCBI Taxonomy" id="136468"/>
    <lineage>
        <taxon>Bacteria</taxon>
        <taxon>Pseudomonadati</taxon>
        <taxon>Pseudomonadota</taxon>
        <taxon>Gammaproteobacteria</taxon>
        <taxon>Vibrionales</taxon>
        <taxon>Vibrionaceae</taxon>
        <taxon>Vibrio</taxon>
    </lineage>
</organism>
<dbReference type="GO" id="GO:0006935">
    <property type="term" value="P:chemotaxis"/>
    <property type="evidence" value="ECO:0007669"/>
    <property type="project" value="UniProtKB-ARBA"/>
</dbReference>
<dbReference type="InterPro" id="IPR029151">
    <property type="entry name" value="Sensor-like_sf"/>
</dbReference>
<evidence type="ECO:0000313" key="9">
    <source>
        <dbReference type="Proteomes" id="UP000235406"/>
    </source>
</evidence>
<dbReference type="CDD" id="cd18773">
    <property type="entry name" value="PDC1_HK_sensor"/>
    <property type="match status" value="1"/>
</dbReference>
<evidence type="ECO:0000259" key="7">
    <source>
        <dbReference type="PROSITE" id="PS50111"/>
    </source>
</evidence>
<dbReference type="Pfam" id="PF00015">
    <property type="entry name" value="MCPsignal"/>
    <property type="match status" value="1"/>
</dbReference>
<dbReference type="InterPro" id="IPR004089">
    <property type="entry name" value="MCPsignal_dom"/>
</dbReference>
<evidence type="ECO:0000313" key="8">
    <source>
        <dbReference type="EMBL" id="PMM65495.1"/>
    </source>
</evidence>
<accession>A0A2N7JYI5</accession>
<dbReference type="Gene3D" id="1.10.287.950">
    <property type="entry name" value="Methyl-accepting chemotaxis protein"/>
    <property type="match status" value="1"/>
</dbReference>
<dbReference type="PANTHER" id="PTHR32089">
    <property type="entry name" value="METHYL-ACCEPTING CHEMOTAXIS PROTEIN MCPB"/>
    <property type="match status" value="1"/>
</dbReference>
<keyword evidence="6" id="KW-0812">Transmembrane</keyword>
<feature type="transmembrane region" description="Helical" evidence="6">
    <location>
        <begin position="270"/>
        <end position="293"/>
    </location>
</feature>
<dbReference type="SUPFAM" id="SSF103190">
    <property type="entry name" value="Sensory domain-like"/>
    <property type="match status" value="1"/>
</dbReference>
<evidence type="ECO:0000256" key="2">
    <source>
        <dbReference type="ARBA" id="ARBA00023224"/>
    </source>
</evidence>
<comment type="similarity">
    <text evidence="3">Belongs to the methyl-accepting chemotaxis (MCP) protein family.</text>
</comment>
<keyword evidence="5" id="KW-0175">Coiled coil</keyword>
<feature type="domain" description="Methyl-accepting transducer" evidence="7">
    <location>
        <begin position="351"/>
        <end position="587"/>
    </location>
</feature>
<dbReference type="Gene3D" id="3.30.450.20">
    <property type="entry name" value="PAS domain"/>
    <property type="match status" value="1"/>
</dbReference>
<keyword evidence="6" id="KW-0472">Membrane</keyword>
<dbReference type="Pfam" id="PF22673">
    <property type="entry name" value="MCP-like_PDC_1"/>
    <property type="match status" value="1"/>
</dbReference>
<dbReference type="PANTHER" id="PTHR32089:SF33">
    <property type="entry name" value="TOXIN COREGULATED PILUS BIOSYNTHESIS PROTEIN I"/>
    <property type="match status" value="1"/>
</dbReference>
<dbReference type="Proteomes" id="UP000235406">
    <property type="component" value="Unassembled WGS sequence"/>
</dbReference>
<comment type="subcellular location">
    <subcellularLocation>
        <location evidence="1">Cell inner membrane</location>
    </subcellularLocation>
</comment>
<evidence type="ECO:0000256" key="6">
    <source>
        <dbReference type="SAM" id="Phobius"/>
    </source>
</evidence>
<proteinExistence type="inferred from homology"/>
<dbReference type="AlphaFoldDB" id="A0A2N7JYI5"/>
<dbReference type="EMBL" id="MCZK01000155">
    <property type="protein sequence ID" value="PMM65495.1"/>
    <property type="molecule type" value="Genomic_DNA"/>
</dbReference>
<reference evidence="9" key="1">
    <citation type="submission" date="2016-07" db="EMBL/GenBank/DDBJ databases">
        <title>Nontailed viruses are major unrecognized killers of bacteria in the ocean.</title>
        <authorList>
            <person name="Kauffman K."/>
            <person name="Hussain F."/>
            <person name="Yang J."/>
            <person name="Arevalo P."/>
            <person name="Brown J."/>
            <person name="Cutler M."/>
            <person name="Kelly L."/>
            <person name="Polz M.F."/>
        </authorList>
    </citation>
    <scope>NUCLEOTIDE SEQUENCE [LARGE SCALE GENOMIC DNA]</scope>
    <source>
        <strain evidence="9">10N.261.46.F8</strain>
    </source>
</reference>
<comment type="caution">
    <text evidence="8">The sequence shown here is derived from an EMBL/GenBank/DDBJ whole genome shotgun (WGS) entry which is preliminary data.</text>
</comment>
<dbReference type="SUPFAM" id="SSF58104">
    <property type="entry name" value="Methyl-accepting chemotaxis protein (MCP) signaling domain"/>
    <property type="match status" value="1"/>
</dbReference>
<sequence length="629" mass="69779">MVKKISLSFLTVMLGLFLLALASANHYLNNWKWENIQVNNDEVVSVVSQTFESNLEDAKSMIQQFAFLLPYYGINAPFDESRMLRVLNRVHSANPAFIDVYFADINGTPFSALSKGWVDNFNVLEKQREWFLAISAKGYPSYVSAPYISNTGERVISVSAPIKRNGQLVGVFGVDITLSELMPEFGVEFAITTKDGEIVMADAATRETGWVNKNIYELRPNFKTLTKDPYLYTADGSNEPYTVSKQPLTESYDLFAWTNQSHEDAMNKSLMTGIIGLFICIGVLLMITVYVAIRRQLRNLPIMVSTLEKMSIGQFTPLKANNSNNELDQVQASLQSLQESISHIVNQSSVKMSDLAVQQTRIEQLIDDTNNNASSGFNNVEQVATAATELSAAASSVSDNAAHADRMAKATMQVIENSAQVINEADNINNNVSSAMAESAIIVNELREHSEHINSVVEVINSISEQTNLLALNAAIEAARAGEHGRGFSVVADEVRSLAKRTQVSTVDIKNIITQLQSQSRKADEYMSSNTALVHRSQEMMLELSQAFTDIRQQVMEISEMNTMVSSASEEQRIVTQDITERIEGINTTVKNSVTSAQHTQEANIVISQRTSDLKEVLAFFNIDQTNKR</sequence>
<protein>
    <submittedName>
        <fullName evidence="8">Methyl-accepting chemotaxis protein</fullName>
    </submittedName>
</protein>
<gene>
    <name evidence="8" type="ORF">BCT49_14020</name>
</gene>
<feature type="coiled-coil region" evidence="5">
    <location>
        <begin position="320"/>
        <end position="347"/>
    </location>
</feature>
<dbReference type="FunFam" id="1.10.287.950:FF:000001">
    <property type="entry name" value="Methyl-accepting chemotaxis sensory transducer"/>
    <property type="match status" value="1"/>
</dbReference>